<dbReference type="Proteomes" id="UP000256304">
    <property type="component" value="Unassembled WGS sequence"/>
</dbReference>
<evidence type="ECO:0000256" key="1">
    <source>
        <dbReference type="SAM" id="SignalP"/>
    </source>
</evidence>
<dbReference type="Pfam" id="PF00395">
    <property type="entry name" value="SLH"/>
    <property type="match status" value="2"/>
</dbReference>
<feature type="signal peptide" evidence="1">
    <location>
        <begin position="1"/>
        <end position="24"/>
    </location>
</feature>
<proteinExistence type="predicted"/>
<gene>
    <name evidence="3" type="ORF">A8990_101451</name>
</gene>
<feature type="chain" id="PRO_5017714837" evidence="1">
    <location>
        <begin position="25"/>
        <end position="314"/>
    </location>
</feature>
<dbReference type="InterPro" id="IPR025748">
    <property type="entry name" value="PrcB_C_dom"/>
</dbReference>
<feature type="domain" description="SLH" evidence="2">
    <location>
        <begin position="149"/>
        <end position="212"/>
    </location>
</feature>
<dbReference type="PROSITE" id="PS51272">
    <property type="entry name" value="SLH"/>
    <property type="match status" value="2"/>
</dbReference>
<protein>
    <submittedName>
        <fullName evidence="3">S-layer family protein</fullName>
    </submittedName>
</protein>
<dbReference type="EMBL" id="QTTN01000001">
    <property type="protein sequence ID" value="REE94655.1"/>
    <property type="molecule type" value="Genomic_DNA"/>
</dbReference>
<organism evidence="3 4">
    <name type="scientific">Paenibacillus taihuensis</name>
    <dbReference type="NCBI Taxonomy" id="1156355"/>
    <lineage>
        <taxon>Bacteria</taxon>
        <taxon>Bacillati</taxon>
        <taxon>Bacillota</taxon>
        <taxon>Bacilli</taxon>
        <taxon>Bacillales</taxon>
        <taxon>Paenibacillaceae</taxon>
        <taxon>Paenibacillus</taxon>
    </lineage>
</organism>
<feature type="domain" description="SLH" evidence="2">
    <location>
        <begin position="87"/>
        <end position="147"/>
    </location>
</feature>
<dbReference type="Pfam" id="PF14343">
    <property type="entry name" value="PrcB_C"/>
    <property type="match status" value="1"/>
</dbReference>
<evidence type="ECO:0000313" key="4">
    <source>
        <dbReference type="Proteomes" id="UP000256304"/>
    </source>
</evidence>
<reference evidence="3 4" key="1">
    <citation type="submission" date="2018-08" db="EMBL/GenBank/DDBJ databases">
        <title>Genomic Encyclopedia of Type Strains, Phase III (KMG-III): the genomes of soil and plant-associated and newly described type strains.</title>
        <authorList>
            <person name="Whitman W."/>
        </authorList>
    </citation>
    <scope>NUCLEOTIDE SEQUENCE [LARGE SCALE GENOMIC DNA]</scope>
    <source>
        <strain evidence="3 4">CGMCC 1.10966</strain>
    </source>
</reference>
<name>A0A3D9SNY7_9BACL</name>
<comment type="caution">
    <text evidence="3">The sequence shown here is derived from an EMBL/GenBank/DDBJ whole genome shotgun (WGS) entry which is preliminary data.</text>
</comment>
<keyword evidence="1" id="KW-0732">Signal</keyword>
<sequence length="314" mass="34294">MKKLVAVLSTAVLISSASVSTAFAFSDVDKSQSTVVATLQQKGIVNGTDPGHFNPKGTVNFAQGVQLIVNTFGYNLDLMRFLKLPKASDFYTNVPDNAWYADAFVRAHFNGVDIPKDVNPNAVMTREQFASMLDSALSKKADLPMVKLYLAVKDGDQISTELQGSVERLVYYKIVALDKDGKFNPKGALNRGEASTWIYNAINVMNQVKDPVQSENVQLSVEKVNDDVNKVTVSRGEKPNAGYAIAIDSISFGQDGRAVIHYTLQDPKPDPMYADMITVPTAVTYISSKYEAVLEPAAVDSPELRHSHPMIPAQ</sequence>
<evidence type="ECO:0000259" key="2">
    <source>
        <dbReference type="PROSITE" id="PS51272"/>
    </source>
</evidence>
<dbReference type="AlphaFoldDB" id="A0A3D9SNY7"/>
<dbReference type="RefSeq" id="WP_116187355.1">
    <property type="nucleotide sequence ID" value="NZ_QTTN01000001.1"/>
</dbReference>
<dbReference type="OrthoDB" id="1738667at2"/>
<dbReference type="InterPro" id="IPR001119">
    <property type="entry name" value="SLH_dom"/>
</dbReference>
<keyword evidence="4" id="KW-1185">Reference proteome</keyword>
<evidence type="ECO:0000313" key="3">
    <source>
        <dbReference type="EMBL" id="REE94655.1"/>
    </source>
</evidence>
<accession>A0A3D9SNY7</accession>